<gene>
    <name evidence="3" type="ORF">AAEO56_18675</name>
</gene>
<comment type="caution">
    <text evidence="3">The sequence shown here is derived from an EMBL/GenBank/DDBJ whole genome shotgun (WGS) entry which is preliminary data.</text>
</comment>
<evidence type="ECO:0000259" key="2">
    <source>
        <dbReference type="Pfam" id="PF20469"/>
    </source>
</evidence>
<dbReference type="RefSeq" id="WP_341698599.1">
    <property type="nucleotide sequence ID" value="NZ_JBBYHR010000013.1"/>
</dbReference>
<dbReference type="Gene3D" id="3.40.50.300">
    <property type="entry name" value="P-loop containing nucleotide triphosphate hydrolases"/>
    <property type="match status" value="1"/>
</dbReference>
<sequence>MIVNYVRIENYRNFKNFQTALSKLSIIVGENDSGKSNFLHAIKLPFCSNELEYRNKNLLPLDFNSETVREFYDKVKSGADNGELLKCIPIIRVTIQFDAIGDDHYAKAIVGNWITESNGKTAYEIQYCYQPKNNADFLELAKKLICGSDKAQDNLSFLIPTEFYDYTIISTNNHKIIPYNDLKHITINSINAERDDFSESSSMKSNSILTRLLEKKLTKDEKTKIHEAYFSFFREIKDQDNFKKIFNGDLEFPDLDRFIENIDCIPNLANLKNILSNITLAYGDEFLYQKGLGQRNLIFIILFFQHFKNSKSCFNLSCIEEPESHLSTNNLNLVVDYIKKSLAVSGDLFQTIISSHSPKVINKLEFQNVIAFCGNTAVSFRDVDESLVKYLSKRPNFDILKLLFSNRVILVEGTTEEMFINTILGLDKNTLNNIDIISIGQKGYRTFLEIWKKLNGSSESKKIGVIRDLDGQPKAKKDHDVYDDKKTIFVRTTSGYTLEDDIVLTGTNCTLISTHFRIEDDAETVSNFLKSSKADNMLDLCNAMQEDKIVISIPNHITEILNSLK</sequence>
<dbReference type="InterPro" id="IPR041685">
    <property type="entry name" value="AAA_GajA/Old/RecF-like"/>
</dbReference>
<dbReference type="InterPro" id="IPR034139">
    <property type="entry name" value="TOPRIM_OLD"/>
</dbReference>
<name>A0ABU9I1L0_9FLAO</name>
<dbReference type="EMBL" id="JBBYHR010000013">
    <property type="protein sequence ID" value="MEL1246305.1"/>
    <property type="molecule type" value="Genomic_DNA"/>
</dbReference>
<dbReference type="Pfam" id="PF20469">
    <property type="entry name" value="OLD-like_TOPRIM"/>
    <property type="match status" value="1"/>
</dbReference>
<dbReference type="PANTHER" id="PTHR43581:SF4">
    <property type="entry name" value="ATP_GTP PHOSPHATASE"/>
    <property type="match status" value="1"/>
</dbReference>
<evidence type="ECO:0000313" key="3">
    <source>
        <dbReference type="EMBL" id="MEL1246305.1"/>
    </source>
</evidence>
<protein>
    <submittedName>
        <fullName evidence="3">AAA family ATPase</fullName>
    </submittedName>
</protein>
<dbReference type="InterPro" id="IPR027417">
    <property type="entry name" value="P-loop_NTPase"/>
</dbReference>
<evidence type="ECO:0000259" key="1">
    <source>
        <dbReference type="Pfam" id="PF13175"/>
    </source>
</evidence>
<dbReference type="Proteomes" id="UP001464555">
    <property type="component" value="Unassembled WGS sequence"/>
</dbReference>
<dbReference type="InterPro" id="IPR051396">
    <property type="entry name" value="Bact_Antivir_Def_Nuclease"/>
</dbReference>
<reference evidence="3 4" key="1">
    <citation type="submission" date="2024-04" db="EMBL/GenBank/DDBJ databases">
        <title>Flavobacterium sp. DGU11 16S ribosomal RNA gene Genome sequencing and assembly.</title>
        <authorList>
            <person name="Park S."/>
        </authorList>
    </citation>
    <scope>NUCLEOTIDE SEQUENCE [LARGE SCALE GENOMIC DNA]</scope>
    <source>
        <strain evidence="3 4">DGU11</strain>
    </source>
</reference>
<dbReference type="PANTHER" id="PTHR43581">
    <property type="entry name" value="ATP/GTP PHOSPHATASE"/>
    <property type="match status" value="1"/>
</dbReference>
<feature type="domain" description="OLD protein-like TOPRIM" evidence="2">
    <location>
        <begin position="403"/>
        <end position="455"/>
    </location>
</feature>
<keyword evidence="4" id="KW-1185">Reference proteome</keyword>
<dbReference type="CDD" id="cd01026">
    <property type="entry name" value="TOPRIM_OLD"/>
    <property type="match status" value="1"/>
</dbReference>
<organism evidence="3 4">
    <name type="scientific">Flavobacterium arundinis</name>
    <dbReference type="NCBI Taxonomy" id="3139143"/>
    <lineage>
        <taxon>Bacteria</taxon>
        <taxon>Pseudomonadati</taxon>
        <taxon>Bacteroidota</taxon>
        <taxon>Flavobacteriia</taxon>
        <taxon>Flavobacteriales</taxon>
        <taxon>Flavobacteriaceae</taxon>
        <taxon>Flavobacterium</taxon>
    </lineage>
</organism>
<dbReference type="Pfam" id="PF13175">
    <property type="entry name" value="AAA_15"/>
    <property type="match status" value="1"/>
</dbReference>
<feature type="domain" description="Endonuclease GajA/Old nuclease/RecF-like AAA" evidence="1">
    <location>
        <begin position="1"/>
        <end position="361"/>
    </location>
</feature>
<proteinExistence type="predicted"/>
<evidence type="ECO:0000313" key="4">
    <source>
        <dbReference type="Proteomes" id="UP001464555"/>
    </source>
</evidence>
<dbReference type="SUPFAM" id="SSF52540">
    <property type="entry name" value="P-loop containing nucleoside triphosphate hydrolases"/>
    <property type="match status" value="1"/>
</dbReference>
<accession>A0ABU9I1L0</accession>